<organism evidence="4">
    <name type="scientific">freshwater metagenome</name>
    <dbReference type="NCBI Taxonomy" id="449393"/>
    <lineage>
        <taxon>unclassified sequences</taxon>
        <taxon>metagenomes</taxon>
        <taxon>ecological metagenomes</taxon>
    </lineage>
</organism>
<dbReference type="InterPro" id="IPR002145">
    <property type="entry name" value="CopG"/>
</dbReference>
<dbReference type="EMBL" id="CAFBLT010000001">
    <property type="protein sequence ID" value="CAB4877184.1"/>
    <property type="molecule type" value="Genomic_DNA"/>
</dbReference>
<protein>
    <submittedName>
        <fullName evidence="4">Unannotated protein</fullName>
    </submittedName>
</protein>
<evidence type="ECO:0000259" key="1">
    <source>
        <dbReference type="Pfam" id="PF01402"/>
    </source>
</evidence>
<dbReference type="AlphaFoldDB" id="A0A6J7RLL0"/>
<proteinExistence type="predicted"/>
<dbReference type="EMBL" id="CAFBPM010000018">
    <property type="protein sequence ID" value="CAB5029677.1"/>
    <property type="molecule type" value="Genomic_DNA"/>
</dbReference>
<evidence type="ECO:0000313" key="4">
    <source>
        <dbReference type="EMBL" id="CAB5029677.1"/>
    </source>
</evidence>
<feature type="domain" description="Ribbon-helix-helix protein CopG" evidence="1">
    <location>
        <begin position="5"/>
        <end position="41"/>
    </location>
</feature>
<dbReference type="EMBL" id="CAFABE010000042">
    <property type="protein sequence ID" value="CAB4829166.1"/>
    <property type="molecule type" value="Genomic_DNA"/>
</dbReference>
<accession>A0A6J7RLL0</accession>
<gene>
    <name evidence="2" type="ORF">UFOPK3164_00994</name>
    <name evidence="3" type="ORF">UFOPK3427_01203</name>
    <name evidence="4" type="ORF">UFOPK4112_01506</name>
</gene>
<reference evidence="4" key="1">
    <citation type="submission" date="2020-05" db="EMBL/GenBank/DDBJ databases">
        <authorList>
            <person name="Chiriac C."/>
            <person name="Salcher M."/>
            <person name="Ghai R."/>
            <person name="Kavagutti S V."/>
        </authorList>
    </citation>
    <scope>NUCLEOTIDE SEQUENCE</scope>
</reference>
<dbReference type="GO" id="GO:0006355">
    <property type="term" value="P:regulation of DNA-templated transcription"/>
    <property type="evidence" value="ECO:0007669"/>
    <property type="project" value="InterPro"/>
</dbReference>
<evidence type="ECO:0000313" key="2">
    <source>
        <dbReference type="EMBL" id="CAB4829166.1"/>
    </source>
</evidence>
<name>A0A6J7RLL0_9ZZZZ</name>
<sequence>MAKTRTTLTLDEETLKAVKIRAARTGKGESEVMEEAIRTALGVGLLEKIWAEMPEITEEEAMESALQAQAAYRTERKNKKA</sequence>
<evidence type="ECO:0000313" key="3">
    <source>
        <dbReference type="EMBL" id="CAB4877184.1"/>
    </source>
</evidence>
<dbReference type="Pfam" id="PF01402">
    <property type="entry name" value="RHH_1"/>
    <property type="match status" value="1"/>
</dbReference>